<dbReference type="AlphaFoldDB" id="A0A6C0AZK9"/>
<proteinExistence type="predicted"/>
<dbReference type="EMBL" id="MN739042">
    <property type="protein sequence ID" value="QHS85262.1"/>
    <property type="molecule type" value="Genomic_DNA"/>
</dbReference>
<evidence type="ECO:0000313" key="1">
    <source>
        <dbReference type="EMBL" id="QHS85262.1"/>
    </source>
</evidence>
<reference evidence="1" key="1">
    <citation type="journal article" date="2020" name="Nature">
        <title>Giant virus diversity and host interactions through global metagenomics.</title>
        <authorList>
            <person name="Schulz F."/>
            <person name="Roux S."/>
            <person name="Paez-Espino D."/>
            <person name="Jungbluth S."/>
            <person name="Walsh D.A."/>
            <person name="Denef V.J."/>
            <person name="McMahon K.D."/>
            <person name="Konstantinidis K.T."/>
            <person name="Eloe-Fadrosh E.A."/>
            <person name="Kyrpides N.C."/>
            <person name="Woyke T."/>
        </authorList>
    </citation>
    <scope>NUCLEOTIDE SEQUENCE</scope>
    <source>
        <strain evidence="1">GVMAG-M-3300009182-78</strain>
    </source>
</reference>
<accession>A0A6C0AZK9</accession>
<protein>
    <submittedName>
        <fullName evidence="1">Uncharacterized protein</fullName>
    </submittedName>
</protein>
<sequence length="407" mass="46555">MSRFNTSTNHPLIPNANEYMYDRQFVSIHSEDRNILKYPNSSEFEIELPQDYCNVQAVRLDSWTFPANYNVFSLEQNNISIVFEITKPYNPTDYYITDPLMIAVSDALFAYIGNPFISIIGEGFYNPFQIATELTNRMNNTVSIIVQNYLQKNHPDLVEEFSKTGYNQFVVVYNEVGQKLWFGNKSSDFIISNDSSVYLNSVLTNAICFRQQYPCFTNWGLPAYLGFTRCPGTTTPSINGSYPRFFYGNVSPGDNGFWLLPDEAYLGTSSSIPVYYLEAPYKINLMGYAYFYIEIDGMNSIDETLPYAVNNFTTTTNGTAAVVKSAFAKIAVTTTPVAQWFDNDASPMKVYNPPAERISKLKIKIRYHNGLLVQFNKFDYSIMLEFVIFRPQQNRKISNLMVPGEYS</sequence>
<organism evidence="1">
    <name type="scientific">viral metagenome</name>
    <dbReference type="NCBI Taxonomy" id="1070528"/>
    <lineage>
        <taxon>unclassified sequences</taxon>
        <taxon>metagenomes</taxon>
        <taxon>organismal metagenomes</taxon>
    </lineage>
</organism>
<name>A0A6C0AZK9_9ZZZZ</name>